<comment type="caution">
    <text evidence="2">The sequence shown here is derived from an EMBL/GenBank/DDBJ whole genome shotgun (WGS) entry which is preliminary data.</text>
</comment>
<evidence type="ECO:0000256" key="1">
    <source>
        <dbReference type="SAM" id="SignalP"/>
    </source>
</evidence>
<gene>
    <name evidence="2" type="ORF">NCWK1_5528</name>
</gene>
<dbReference type="EMBL" id="BDGE01000131">
    <property type="protein sequence ID" value="GBE95740.1"/>
    <property type="molecule type" value="Genomic_DNA"/>
</dbReference>
<organism evidence="2 3">
    <name type="scientific">Nostoc cycadae WK-1</name>
    <dbReference type="NCBI Taxonomy" id="1861711"/>
    <lineage>
        <taxon>Bacteria</taxon>
        <taxon>Bacillati</taxon>
        <taxon>Cyanobacteriota</taxon>
        <taxon>Cyanophyceae</taxon>
        <taxon>Nostocales</taxon>
        <taxon>Nostocaceae</taxon>
        <taxon>Nostoc</taxon>
    </lineage>
</organism>
<evidence type="ECO:0000313" key="3">
    <source>
        <dbReference type="Proteomes" id="UP000236527"/>
    </source>
</evidence>
<proteinExistence type="predicted"/>
<dbReference type="RefSeq" id="WP_103127046.1">
    <property type="nucleotide sequence ID" value="NZ_DF978470.1"/>
</dbReference>
<dbReference type="AlphaFoldDB" id="A0A2H6LRA8"/>
<dbReference type="Proteomes" id="UP000236527">
    <property type="component" value="Unassembled WGS sequence"/>
</dbReference>
<accession>A0A2H6LRA8</accession>
<sequence length="212" mass="21674">MRKANKLVAIVLGVGAIASSISPASAVPYKGSNVYKVVKEGVTSIYISSTANSRVQVDLGSVERSTARIVGACGEVRISVPNSGSFTGLKVDGASISADSLPSQVMPSCVNGTFSEPRPDNFRTPNGQVVIVNKTPGAAVAIALPNEATRNLSVNACGFAILRATTSTALPDSFSISGTDYTTASLQDAGDAPICRTSGGESTVYVPGSWTN</sequence>
<feature type="signal peptide" evidence="1">
    <location>
        <begin position="1"/>
        <end position="26"/>
    </location>
</feature>
<evidence type="ECO:0000313" key="2">
    <source>
        <dbReference type="EMBL" id="GBE95740.1"/>
    </source>
</evidence>
<feature type="chain" id="PRO_5014142771" evidence="1">
    <location>
        <begin position="27"/>
        <end position="212"/>
    </location>
</feature>
<keyword evidence="3" id="KW-1185">Reference proteome</keyword>
<keyword evidence="1" id="KW-0732">Signal</keyword>
<protein>
    <submittedName>
        <fullName evidence="2">Uncharacterized protein</fullName>
    </submittedName>
</protein>
<reference evidence="3" key="1">
    <citation type="journal article" date="2018" name="Genome Announc.">
        <title>Draft Genome Sequence of the Nitrogen-Fixing and Hormogonia-Inducing Cyanobacterium Nostoc cycadae Strain WK-1, Isolated from the Coralloid Roots of Cycas revoluta.</title>
        <authorList>
            <person name="Kanesaki Y."/>
            <person name="Hirose M."/>
            <person name="Hirose Y."/>
            <person name="Fujisawa T."/>
            <person name="Nakamura Y."/>
            <person name="Watanabe S."/>
            <person name="Matsunaga S."/>
            <person name="Uchida H."/>
            <person name="Murakami A."/>
        </authorList>
    </citation>
    <scope>NUCLEOTIDE SEQUENCE [LARGE SCALE GENOMIC DNA]</scope>
    <source>
        <strain evidence="3">WK-1</strain>
    </source>
</reference>
<name>A0A2H6LRA8_9NOSO</name>